<accession>A0A6J2WW82</accession>
<proteinExistence type="predicted"/>
<evidence type="ECO:0000313" key="1">
    <source>
        <dbReference type="Proteomes" id="UP000504632"/>
    </source>
</evidence>
<dbReference type="AlphaFoldDB" id="A0A6J2WW82"/>
<dbReference type="Proteomes" id="UP000504632">
    <property type="component" value="Chromosome 15"/>
</dbReference>
<keyword evidence="1" id="KW-1185">Reference proteome</keyword>
<dbReference type="CTD" id="84935"/>
<protein>
    <submittedName>
        <fullName evidence="2">Mesenteric estrogen-dependent adipogenesis protein</fullName>
    </submittedName>
</protein>
<sequence>MPRNMEAPFYMDVIEVEEFLKNPPPGFTVETKITGCRLVTSTNEKSLVLMDDFESSKGKVMFQNSLGRKILTRNLTEYSSVRRQLTTRWIYVLATVSDEPPRSDTTDPNHAFRSFVIIINGSHPLVKWEMERGLDWTISSVAGESYKVNIDLSAALKDLASDRFYLLKDGKTATPVWIEANFTLKYYSDALFDFPHWFGFSKRQFKISYYDAAKSVRSTQDQEKSVEGLVVRNL</sequence>
<dbReference type="InParanoid" id="A0A6J2WW82"/>
<dbReference type="RefSeq" id="XP_030648534.1">
    <property type="nucleotide sequence ID" value="XM_030792674.1"/>
</dbReference>
<evidence type="ECO:0000313" key="2">
    <source>
        <dbReference type="RefSeq" id="XP_030648534.1"/>
    </source>
</evidence>
<dbReference type="OrthoDB" id="10008580at2759"/>
<dbReference type="GeneID" id="115828622"/>
<organism evidence="1 2">
    <name type="scientific">Chanos chanos</name>
    <name type="common">Milkfish</name>
    <name type="synonym">Mugil chanos</name>
    <dbReference type="NCBI Taxonomy" id="29144"/>
    <lineage>
        <taxon>Eukaryota</taxon>
        <taxon>Metazoa</taxon>
        <taxon>Chordata</taxon>
        <taxon>Craniata</taxon>
        <taxon>Vertebrata</taxon>
        <taxon>Euteleostomi</taxon>
        <taxon>Actinopterygii</taxon>
        <taxon>Neopterygii</taxon>
        <taxon>Teleostei</taxon>
        <taxon>Ostariophysi</taxon>
        <taxon>Gonorynchiformes</taxon>
        <taxon>Chanidae</taxon>
        <taxon>Chanos</taxon>
    </lineage>
</organism>
<reference evidence="2" key="1">
    <citation type="submission" date="2025-08" db="UniProtKB">
        <authorList>
            <consortium name="RefSeq"/>
        </authorList>
    </citation>
    <scope>IDENTIFICATION</scope>
</reference>
<gene>
    <name evidence="2" type="primary">medag</name>
</gene>
<name>A0A6J2WW82_CHACN</name>